<evidence type="ECO:0000259" key="17">
    <source>
        <dbReference type="PROSITE" id="PS51975"/>
    </source>
</evidence>
<dbReference type="PANTHER" id="PTHR10954:SF18">
    <property type="entry name" value="RIBONUCLEASE HII"/>
    <property type="match status" value="1"/>
</dbReference>
<keyword evidence="12 14" id="KW-0378">Hydrolase</keyword>
<comment type="caution">
    <text evidence="18">The sequence shown here is derived from an EMBL/GenBank/DDBJ whole genome shotgun (WGS) entry which is preliminary data.</text>
</comment>
<evidence type="ECO:0000256" key="8">
    <source>
        <dbReference type="ARBA" id="ARBA00022490"/>
    </source>
</evidence>
<accession>A0A9E3ZWB0</accession>
<proteinExistence type="inferred from homology"/>
<dbReference type="InterPro" id="IPR036397">
    <property type="entry name" value="RNaseH_sf"/>
</dbReference>
<comment type="function">
    <text evidence="3 14 16">Endonuclease that specifically degrades the RNA of RNA-DNA hybrids.</text>
</comment>
<evidence type="ECO:0000256" key="11">
    <source>
        <dbReference type="ARBA" id="ARBA00022759"/>
    </source>
</evidence>
<feature type="binding site" evidence="14 15">
    <location>
        <position position="79"/>
    </location>
    <ligand>
        <name>a divalent metal cation</name>
        <dbReference type="ChEBI" id="CHEBI:60240"/>
    </ligand>
</feature>
<dbReference type="Proteomes" id="UP000813384">
    <property type="component" value="Unassembled WGS sequence"/>
</dbReference>
<feature type="binding site" evidence="14 15">
    <location>
        <position position="80"/>
    </location>
    <ligand>
        <name>a divalent metal cation</name>
        <dbReference type="ChEBI" id="CHEBI:60240"/>
    </ligand>
</feature>
<dbReference type="GO" id="GO:0005737">
    <property type="term" value="C:cytoplasm"/>
    <property type="evidence" value="ECO:0007669"/>
    <property type="project" value="UniProtKB-SubCell"/>
</dbReference>
<dbReference type="GO" id="GO:0003723">
    <property type="term" value="F:RNA binding"/>
    <property type="evidence" value="ECO:0007669"/>
    <property type="project" value="UniProtKB-UniRule"/>
</dbReference>
<keyword evidence="9 14" id="KW-0540">Nuclease</keyword>
<evidence type="ECO:0000256" key="13">
    <source>
        <dbReference type="ARBA" id="ARBA00023211"/>
    </source>
</evidence>
<evidence type="ECO:0000256" key="15">
    <source>
        <dbReference type="PROSITE-ProRule" id="PRU01319"/>
    </source>
</evidence>
<dbReference type="HAMAP" id="MF_00052_B">
    <property type="entry name" value="RNase_HII_B"/>
    <property type="match status" value="1"/>
</dbReference>
<organism evidence="18 19">
    <name type="scientific">Enterococcus aquimarinus</name>
    <dbReference type="NCBI Taxonomy" id="328396"/>
    <lineage>
        <taxon>Bacteria</taxon>
        <taxon>Bacillati</taxon>
        <taxon>Bacillota</taxon>
        <taxon>Bacilli</taxon>
        <taxon>Lactobacillales</taxon>
        <taxon>Enterococcaceae</taxon>
        <taxon>Enterococcus</taxon>
    </lineage>
</organism>
<dbReference type="SUPFAM" id="SSF53098">
    <property type="entry name" value="Ribonuclease H-like"/>
    <property type="match status" value="1"/>
</dbReference>
<reference evidence="18" key="1">
    <citation type="journal article" date="2021" name="PeerJ">
        <title>Extensive microbial diversity within the chicken gut microbiome revealed by metagenomics and culture.</title>
        <authorList>
            <person name="Gilroy R."/>
            <person name="Ravi A."/>
            <person name="Getino M."/>
            <person name="Pursley I."/>
            <person name="Horton D.L."/>
            <person name="Alikhan N.F."/>
            <person name="Baker D."/>
            <person name="Gharbi K."/>
            <person name="Hall N."/>
            <person name="Watson M."/>
            <person name="Adriaenssens E.M."/>
            <person name="Foster-Nyarko E."/>
            <person name="Jarju S."/>
            <person name="Secka A."/>
            <person name="Antonio M."/>
            <person name="Oren A."/>
            <person name="Chaudhuri R.R."/>
            <person name="La Ragione R."/>
            <person name="Hildebrand F."/>
            <person name="Pallen M.J."/>
        </authorList>
    </citation>
    <scope>NUCLEOTIDE SEQUENCE</scope>
    <source>
        <strain evidence="18">150</strain>
    </source>
</reference>
<comment type="catalytic activity">
    <reaction evidence="1 14 15 16">
        <text>Endonucleolytic cleavage to 5'-phosphomonoester.</text>
        <dbReference type="EC" id="3.1.26.4"/>
    </reaction>
</comment>
<dbReference type="GO" id="GO:0043137">
    <property type="term" value="P:DNA replication, removal of RNA primer"/>
    <property type="evidence" value="ECO:0007669"/>
    <property type="project" value="TreeGrafter"/>
</dbReference>
<keyword evidence="10 14" id="KW-0479">Metal-binding</keyword>
<dbReference type="PANTHER" id="PTHR10954">
    <property type="entry name" value="RIBONUCLEASE H2 SUBUNIT A"/>
    <property type="match status" value="1"/>
</dbReference>
<protein>
    <recommendedName>
        <fullName evidence="7 14">Ribonuclease HII</fullName>
        <shortName evidence="14">RNase HII</shortName>
        <ecNumber evidence="6 14">3.1.26.4</ecNumber>
    </recommendedName>
</protein>
<feature type="binding site" evidence="14 15">
    <location>
        <position position="171"/>
    </location>
    <ligand>
        <name>a divalent metal cation</name>
        <dbReference type="ChEBI" id="CHEBI:60240"/>
    </ligand>
</feature>
<evidence type="ECO:0000256" key="9">
    <source>
        <dbReference type="ARBA" id="ARBA00022722"/>
    </source>
</evidence>
<evidence type="ECO:0000256" key="2">
    <source>
        <dbReference type="ARBA" id="ARBA00001946"/>
    </source>
</evidence>
<keyword evidence="13 14" id="KW-0464">Manganese</keyword>
<evidence type="ECO:0000313" key="19">
    <source>
        <dbReference type="Proteomes" id="UP000813384"/>
    </source>
</evidence>
<dbReference type="InterPro" id="IPR024567">
    <property type="entry name" value="RNase_HII/HIII_dom"/>
</dbReference>
<evidence type="ECO:0000256" key="3">
    <source>
        <dbReference type="ARBA" id="ARBA00004065"/>
    </source>
</evidence>
<evidence type="ECO:0000256" key="1">
    <source>
        <dbReference type="ARBA" id="ARBA00000077"/>
    </source>
</evidence>
<feature type="domain" description="RNase H type-2" evidence="17">
    <location>
        <begin position="73"/>
        <end position="256"/>
    </location>
</feature>
<evidence type="ECO:0000256" key="6">
    <source>
        <dbReference type="ARBA" id="ARBA00012180"/>
    </source>
</evidence>
<dbReference type="NCBIfam" id="NF000595">
    <property type="entry name" value="PRK00015.1-3"/>
    <property type="match status" value="1"/>
</dbReference>
<keyword evidence="8 14" id="KW-0963">Cytoplasm</keyword>
<dbReference type="AlphaFoldDB" id="A0A9E3ZWB0"/>
<evidence type="ECO:0000256" key="5">
    <source>
        <dbReference type="ARBA" id="ARBA00007383"/>
    </source>
</evidence>
<dbReference type="NCBIfam" id="NF000594">
    <property type="entry name" value="PRK00015.1-1"/>
    <property type="match status" value="1"/>
</dbReference>
<gene>
    <name evidence="14" type="primary">rnhB</name>
    <name evidence="18" type="ORF">K8V42_01410</name>
</gene>
<dbReference type="GO" id="GO:0004523">
    <property type="term" value="F:RNA-DNA hybrid ribonuclease activity"/>
    <property type="evidence" value="ECO:0007669"/>
    <property type="project" value="UniProtKB-UniRule"/>
</dbReference>
<evidence type="ECO:0000256" key="4">
    <source>
        <dbReference type="ARBA" id="ARBA00004496"/>
    </source>
</evidence>
<comment type="subcellular location">
    <subcellularLocation>
        <location evidence="4 14">Cytoplasm</location>
    </subcellularLocation>
</comment>
<evidence type="ECO:0000256" key="14">
    <source>
        <dbReference type="HAMAP-Rule" id="MF_00052"/>
    </source>
</evidence>
<dbReference type="Gene3D" id="3.30.420.10">
    <property type="entry name" value="Ribonuclease H-like superfamily/Ribonuclease H"/>
    <property type="match status" value="1"/>
</dbReference>
<dbReference type="EMBL" id="JAJJVO010000022">
    <property type="protein sequence ID" value="MCC9272929.1"/>
    <property type="molecule type" value="Genomic_DNA"/>
</dbReference>
<reference evidence="18" key="2">
    <citation type="submission" date="2021-11" db="EMBL/GenBank/DDBJ databases">
        <authorList>
            <person name="Gilroy R."/>
        </authorList>
    </citation>
    <scope>NUCLEOTIDE SEQUENCE</scope>
    <source>
        <strain evidence="18">150</strain>
    </source>
</reference>
<dbReference type="InterPro" id="IPR001352">
    <property type="entry name" value="RNase_HII/HIII"/>
</dbReference>
<dbReference type="InterPro" id="IPR012337">
    <property type="entry name" value="RNaseH-like_sf"/>
</dbReference>
<comment type="cofactor">
    <cofactor evidence="2">
        <name>Mg(2+)</name>
        <dbReference type="ChEBI" id="CHEBI:18420"/>
    </cofactor>
</comment>
<dbReference type="FunFam" id="3.30.420.10:FF:000006">
    <property type="entry name" value="Ribonuclease HII"/>
    <property type="match status" value="1"/>
</dbReference>
<evidence type="ECO:0000256" key="10">
    <source>
        <dbReference type="ARBA" id="ARBA00022723"/>
    </source>
</evidence>
<sequence length="256" mass="28157">MTKPESIARIKETLQAITNKEDPYIQSLRADTRQGVQKLVVQFDKKWEKFVQLQEKYEEMLAFEKSAYLQGYQAIAGIDEVGRGPLAGPVVSAAVILPKDCIILGLNDSKQLSAQKREALVIEIKQKALAIGIGVVEAPEIDQINIYQASKKAMVEAVDALEMAPDFLLIDAMQLPIALPQEKIIKGDARSVSIAAASIIAKVYRDELMATYDQLYPGYGFANNAGYGTKEHLLGLEKHGITPIHRLSFSPVSAML</sequence>
<evidence type="ECO:0000256" key="12">
    <source>
        <dbReference type="ARBA" id="ARBA00022801"/>
    </source>
</evidence>
<dbReference type="Pfam" id="PF01351">
    <property type="entry name" value="RNase_HII"/>
    <property type="match status" value="1"/>
</dbReference>
<dbReference type="GO" id="GO:0006298">
    <property type="term" value="P:mismatch repair"/>
    <property type="evidence" value="ECO:0007669"/>
    <property type="project" value="TreeGrafter"/>
</dbReference>
<dbReference type="EC" id="3.1.26.4" evidence="6 14"/>
<evidence type="ECO:0000256" key="16">
    <source>
        <dbReference type="RuleBase" id="RU003515"/>
    </source>
</evidence>
<dbReference type="GO" id="GO:0032299">
    <property type="term" value="C:ribonuclease H2 complex"/>
    <property type="evidence" value="ECO:0007669"/>
    <property type="project" value="TreeGrafter"/>
</dbReference>
<keyword evidence="11 14" id="KW-0255">Endonuclease</keyword>
<dbReference type="CDD" id="cd07182">
    <property type="entry name" value="RNase_HII_bacteria_HII_like"/>
    <property type="match status" value="1"/>
</dbReference>
<comment type="cofactor">
    <cofactor evidence="14 15">
        <name>Mn(2+)</name>
        <dbReference type="ChEBI" id="CHEBI:29035"/>
    </cofactor>
    <cofactor evidence="14 15">
        <name>Mg(2+)</name>
        <dbReference type="ChEBI" id="CHEBI:18420"/>
    </cofactor>
    <text evidence="14 15">Manganese or magnesium. Binds 1 divalent metal ion per monomer in the absence of substrate. May bind a second metal ion after substrate binding.</text>
</comment>
<dbReference type="PROSITE" id="PS51975">
    <property type="entry name" value="RNASE_H_2"/>
    <property type="match status" value="1"/>
</dbReference>
<evidence type="ECO:0000313" key="18">
    <source>
        <dbReference type="EMBL" id="MCC9272929.1"/>
    </source>
</evidence>
<comment type="similarity">
    <text evidence="5 14 16">Belongs to the RNase HII family.</text>
</comment>
<dbReference type="InterPro" id="IPR022898">
    <property type="entry name" value="RNase_HII"/>
</dbReference>
<evidence type="ECO:0000256" key="7">
    <source>
        <dbReference type="ARBA" id="ARBA00019179"/>
    </source>
</evidence>
<name>A0A9E3ZWB0_9ENTE</name>
<dbReference type="GO" id="GO:0030145">
    <property type="term" value="F:manganese ion binding"/>
    <property type="evidence" value="ECO:0007669"/>
    <property type="project" value="UniProtKB-UniRule"/>
</dbReference>